<keyword evidence="6" id="KW-1185">Reference proteome</keyword>
<dbReference type="Proteomes" id="UP000019151">
    <property type="component" value="Chromosome"/>
</dbReference>
<dbReference type="InParanoid" id="W0RJC9"/>
<organism evidence="5 6">
    <name type="scientific">Gemmatirosa kalamazoonensis</name>
    <dbReference type="NCBI Taxonomy" id="861299"/>
    <lineage>
        <taxon>Bacteria</taxon>
        <taxon>Pseudomonadati</taxon>
        <taxon>Gemmatimonadota</taxon>
        <taxon>Gemmatimonadia</taxon>
        <taxon>Gemmatimonadales</taxon>
        <taxon>Gemmatimonadaceae</taxon>
        <taxon>Gemmatirosa</taxon>
    </lineage>
</organism>
<reference evidence="5 6" key="1">
    <citation type="journal article" date="2014" name="Genome Announc.">
        <title>Genome Sequence and Methylome of Soil Bacterium Gemmatirosa kalamazoonensis KBS708T, a Member of the Rarely Cultivated Gemmatimonadetes Phylum.</title>
        <authorList>
            <person name="Debruyn J.M."/>
            <person name="Radosevich M."/>
            <person name="Wommack K.E."/>
            <person name="Polson S.W."/>
            <person name="Hauser L.J."/>
            <person name="Fawaz M.N."/>
            <person name="Korlach J."/>
            <person name="Tsai Y.C."/>
        </authorList>
    </citation>
    <scope>NUCLEOTIDE SEQUENCE [LARGE SCALE GENOMIC DNA]</scope>
    <source>
        <strain evidence="5 6">KBS708</strain>
    </source>
</reference>
<evidence type="ECO:0000256" key="1">
    <source>
        <dbReference type="ARBA" id="ARBA00009477"/>
    </source>
</evidence>
<dbReference type="OrthoDB" id="9809068at2"/>
<feature type="domain" description="YknX-like beta-barrel" evidence="4">
    <location>
        <begin position="230"/>
        <end position="308"/>
    </location>
</feature>
<dbReference type="PANTHER" id="PTHR30469">
    <property type="entry name" value="MULTIDRUG RESISTANCE PROTEIN MDTA"/>
    <property type="match status" value="1"/>
</dbReference>
<dbReference type="Pfam" id="PF25990">
    <property type="entry name" value="Beta-barrel_YknX"/>
    <property type="match status" value="1"/>
</dbReference>
<dbReference type="EMBL" id="CP007128">
    <property type="protein sequence ID" value="AHG90440.1"/>
    <property type="molecule type" value="Genomic_DNA"/>
</dbReference>
<dbReference type="NCBIfam" id="TIGR01730">
    <property type="entry name" value="RND_mfp"/>
    <property type="match status" value="1"/>
</dbReference>
<dbReference type="Pfam" id="PF25917">
    <property type="entry name" value="BSH_RND"/>
    <property type="match status" value="1"/>
</dbReference>
<protein>
    <submittedName>
        <fullName evidence="5">Efflux transporter, RND family, MFP subunit</fullName>
    </submittedName>
</protein>
<dbReference type="GO" id="GO:0015562">
    <property type="term" value="F:efflux transmembrane transporter activity"/>
    <property type="evidence" value="ECO:0007669"/>
    <property type="project" value="TreeGrafter"/>
</dbReference>
<dbReference type="AlphaFoldDB" id="W0RJC9"/>
<keyword evidence="2" id="KW-0175">Coiled coil</keyword>
<dbReference type="InterPro" id="IPR006143">
    <property type="entry name" value="RND_pump_MFP"/>
</dbReference>
<dbReference type="GO" id="GO:1990281">
    <property type="term" value="C:efflux pump complex"/>
    <property type="evidence" value="ECO:0007669"/>
    <property type="project" value="TreeGrafter"/>
</dbReference>
<sequence length="434" mass="45889">MGKPLKLSIAGVVLVGLAAVAVMGASKRDKKAVEVKIEQVGRRDLVSSVTASGQVIPHTKVDVAADISGRIVRLAVKEGDIVTQGQFLLQIEPEQYAAAVQRQEAALAGAQAQAAQAQANLIQAERAYDRMAKIKAQNANLVSESELDQLKTAADVNKALSDAAKHQVEQAVAGLRDARQALAKTTINAPMSGRVTRLNVEQGETAVPGTFNKDAATLLTISDMGVLETKVKVDETDVAHVSLGDSAVVQIDAFPDTTFVGRVTKISNSSVKGAAGQQAADQAIDFEVTIQLVNPPQETRPDFSATAKVITDARKHVLSIPIIALTVRENENVPHADSAPTMGGREPQKEVGKKDVEGVFIVAKDNKVTFRPVKVGIAGDRYFEVLGGLKEGETIVAGTYQAIRDLKDGQLVRQAVDKNAKDAKTKTATAGAKS</sequence>
<evidence type="ECO:0000256" key="2">
    <source>
        <dbReference type="SAM" id="Coils"/>
    </source>
</evidence>
<feature type="coiled-coil region" evidence="2">
    <location>
        <begin position="100"/>
        <end position="144"/>
    </location>
</feature>
<dbReference type="PANTHER" id="PTHR30469:SF33">
    <property type="entry name" value="SLR1207 PROTEIN"/>
    <property type="match status" value="1"/>
</dbReference>
<dbReference type="InterPro" id="IPR058625">
    <property type="entry name" value="MdtA-like_BSH"/>
</dbReference>
<evidence type="ECO:0000313" key="5">
    <source>
        <dbReference type="EMBL" id="AHG90440.1"/>
    </source>
</evidence>
<evidence type="ECO:0000259" key="4">
    <source>
        <dbReference type="Pfam" id="PF25990"/>
    </source>
</evidence>
<dbReference type="eggNOG" id="COG0845">
    <property type="taxonomic scope" value="Bacteria"/>
</dbReference>
<dbReference type="Gene3D" id="2.40.50.100">
    <property type="match status" value="2"/>
</dbReference>
<name>W0RJC9_9BACT</name>
<comment type="similarity">
    <text evidence="1">Belongs to the membrane fusion protein (MFP) (TC 8.A.1) family.</text>
</comment>
<evidence type="ECO:0000313" key="6">
    <source>
        <dbReference type="Proteomes" id="UP000019151"/>
    </source>
</evidence>
<evidence type="ECO:0000259" key="3">
    <source>
        <dbReference type="Pfam" id="PF25917"/>
    </source>
</evidence>
<proteinExistence type="inferred from homology"/>
<feature type="domain" description="Multidrug resistance protein MdtA-like barrel-sandwich hybrid" evidence="3">
    <location>
        <begin position="60"/>
        <end position="210"/>
    </location>
</feature>
<dbReference type="InterPro" id="IPR058636">
    <property type="entry name" value="Beta-barrel_YknX"/>
</dbReference>
<dbReference type="FunCoup" id="W0RJC9">
    <property type="interactions" value="141"/>
</dbReference>
<dbReference type="STRING" id="861299.J421_2903"/>
<dbReference type="HOGENOM" id="CLU_018816_1_2_0"/>
<dbReference type="KEGG" id="gba:J421_2903"/>
<dbReference type="Gene3D" id="2.40.420.20">
    <property type="match status" value="1"/>
</dbReference>
<dbReference type="SUPFAM" id="SSF111369">
    <property type="entry name" value="HlyD-like secretion proteins"/>
    <property type="match status" value="1"/>
</dbReference>
<dbReference type="RefSeq" id="WP_025411908.1">
    <property type="nucleotide sequence ID" value="NZ_CP007128.1"/>
</dbReference>
<accession>W0RJC9</accession>
<dbReference type="Gene3D" id="2.40.30.170">
    <property type="match status" value="1"/>
</dbReference>
<gene>
    <name evidence="5" type="ORF">J421_2903</name>
</gene>